<evidence type="ECO:0000313" key="1">
    <source>
        <dbReference type="EMBL" id="VVD81748.1"/>
    </source>
</evidence>
<proteinExistence type="predicted"/>
<organism evidence="1 2">
    <name type="scientific">Pandoraea terrae</name>
    <dbReference type="NCBI Taxonomy" id="1537710"/>
    <lineage>
        <taxon>Bacteria</taxon>
        <taxon>Pseudomonadati</taxon>
        <taxon>Pseudomonadota</taxon>
        <taxon>Betaproteobacteria</taxon>
        <taxon>Burkholderiales</taxon>
        <taxon>Burkholderiaceae</taxon>
        <taxon>Pandoraea</taxon>
    </lineage>
</organism>
<name>A0A5E4T586_9BURK</name>
<dbReference type="EMBL" id="CABPRZ010000003">
    <property type="protein sequence ID" value="VVD81748.1"/>
    <property type="molecule type" value="Genomic_DNA"/>
</dbReference>
<dbReference type="PROSITE" id="PS51257">
    <property type="entry name" value="PROKAR_LIPOPROTEIN"/>
    <property type="match status" value="1"/>
</dbReference>
<dbReference type="OrthoDB" id="9973387at2"/>
<dbReference type="RefSeq" id="WP_150696028.1">
    <property type="nucleotide sequence ID" value="NZ_CABPRZ010000003.1"/>
</dbReference>
<dbReference type="AlphaFoldDB" id="A0A5E4T586"/>
<accession>A0A5E4T586</accession>
<protein>
    <recommendedName>
        <fullName evidence="3">Lipoprotein SmpA/OmlA domain-containing protein</fullName>
    </recommendedName>
</protein>
<sequence length="135" mass="15062">MKFRSILRMRIALFQMATCIVGACVFWLGGCAAVKVIAGAPVDPAALENKLVIGQSTATDVERVLGPPFGKGREMLPLGESPRTAWQYYYEEGGQEDDRRLFMFVFIKDGRYDGYIWFSSLSPETIRRSAATNGR</sequence>
<evidence type="ECO:0008006" key="3">
    <source>
        <dbReference type="Google" id="ProtNLM"/>
    </source>
</evidence>
<reference evidence="1 2" key="1">
    <citation type="submission" date="2019-08" db="EMBL/GenBank/DDBJ databases">
        <authorList>
            <person name="Peeters C."/>
        </authorList>
    </citation>
    <scope>NUCLEOTIDE SEQUENCE [LARGE SCALE GENOMIC DNA]</scope>
    <source>
        <strain evidence="1 2">LMG 30175</strain>
    </source>
</reference>
<evidence type="ECO:0000313" key="2">
    <source>
        <dbReference type="Proteomes" id="UP000414233"/>
    </source>
</evidence>
<keyword evidence="2" id="KW-1185">Reference proteome</keyword>
<gene>
    <name evidence="1" type="ORF">PTE30175_01100</name>
</gene>
<dbReference type="Proteomes" id="UP000414233">
    <property type="component" value="Unassembled WGS sequence"/>
</dbReference>